<keyword evidence="3" id="KW-1185">Reference proteome</keyword>
<dbReference type="AlphaFoldDB" id="A0A4R3UQR0"/>
<dbReference type="Proteomes" id="UP000294692">
    <property type="component" value="Unassembled WGS sequence"/>
</dbReference>
<accession>A0A4R3UQR0</accession>
<evidence type="ECO:0000256" key="1">
    <source>
        <dbReference type="SAM" id="MobiDB-lite"/>
    </source>
</evidence>
<name>A0A4R3UQR0_9BURK</name>
<dbReference type="NCBIfam" id="NF038027">
    <property type="entry name" value="TssQ_fam"/>
    <property type="match status" value="1"/>
</dbReference>
<organism evidence="2 3">
    <name type="scientific">Paracandidimonas soli</name>
    <dbReference type="NCBI Taxonomy" id="1917182"/>
    <lineage>
        <taxon>Bacteria</taxon>
        <taxon>Pseudomonadati</taxon>
        <taxon>Pseudomonadota</taxon>
        <taxon>Betaproteobacteria</taxon>
        <taxon>Burkholderiales</taxon>
        <taxon>Alcaligenaceae</taxon>
        <taxon>Paracandidimonas</taxon>
    </lineage>
</organism>
<feature type="region of interest" description="Disordered" evidence="1">
    <location>
        <begin position="1"/>
        <end position="21"/>
    </location>
</feature>
<protein>
    <recommendedName>
        <fullName evidence="4">Lipoprotein</fullName>
    </recommendedName>
</protein>
<proteinExistence type="predicted"/>
<evidence type="ECO:0000313" key="3">
    <source>
        <dbReference type="Proteomes" id="UP000294692"/>
    </source>
</evidence>
<reference evidence="2 3" key="1">
    <citation type="submission" date="2019-03" db="EMBL/GenBank/DDBJ databases">
        <title>Genomic Encyclopedia of Type Strains, Phase IV (KMG-IV): sequencing the most valuable type-strain genomes for metagenomic binning, comparative biology and taxonomic classification.</title>
        <authorList>
            <person name="Goeker M."/>
        </authorList>
    </citation>
    <scope>NUCLEOTIDE SEQUENCE [LARGE SCALE GENOMIC DNA]</scope>
    <source>
        <strain evidence="2 3">DSM 100048</strain>
    </source>
</reference>
<evidence type="ECO:0008006" key="4">
    <source>
        <dbReference type="Google" id="ProtNLM"/>
    </source>
</evidence>
<comment type="caution">
    <text evidence="2">The sequence shown here is derived from an EMBL/GenBank/DDBJ whole genome shotgun (WGS) entry which is preliminary data.</text>
</comment>
<evidence type="ECO:0000313" key="2">
    <source>
        <dbReference type="EMBL" id="TCU92997.1"/>
    </source>
</evidence>
<dbReference type="EMBL" id="SMBX01000013">
    <property type="protein sequence ID" value="TCU92997.1"/>
    <property type="molecule type" value="Genomic_DNA"/>
</dbReference>
<dbReference type="InterPro" id="IPR047780">
    <property type="entry name" value="TssQ-like"/>
</dbReference>
<sequence>MLGACTQTTSQQRYSNEQIQHSRTALQSVRESYDSGNYGDVITRVARDDRLHEAPSDIRVEALKLQAFSLCMRNYAAMCKERFQTILSLQPDFDLSDGERGHPQWGPVFEQAKQVQ</sequence>
<gene>
    <name evidence="2" type="ORF">EV686_11318</name>
</gene>
<dbReference type="RefSeq" id="WP_279389503.1">
    <property type="nucleotide sequence ID" value="NZ_JBEBWM010000005.1"/>
</dbReference>